<reference evidence="2 3" key="1">
    <citation type="submission" date="2019-07" db="EMBL/GenBank/DDBJ databases">
        <title>Draft genome assembly of a fouling barnacle, Amphibalanus amphitrite (Darwin, 1854): The first reference genome for Thecostraca.</title>
        <authorList>
            <person name="Kim W."/>
        </authorList>
    </citation>
    <scope>NUCLEOTIDE SEQUENCE [LARGE SCALE GENOMIC DNA]</scope>
    <source>
        <strain evidence="2">SNU_AA5</strain>
        <tissue evidence="2">Soma without cirri and trophi</tissue>
    </source>
</reference>
<dbReference type="InterPro" id="IPR031793">
    <property type="entry name" value="KICSTOR_ITFG2"/>
</dbReference>
<feature type="compositionally biased region" description="Basic and acidic residues" evidence="1">
    <location>
        <begin position="384"/>
        <end position="405"/>
    </location>
</feature>
<dbReference type="AlphaFoldDB" id="A0A6A4VU67"/>
<dbReference type="GO" id="GO:0032006">
    <property type="term" value="P:regulation of TOR signaling"/>
    <property type="evidence" value="ECO:0007669"/>
    <property type="project" value="TreeGrafter"/>
</dbReference>
<accession>A0A6A4VU67</accession>
<sequence length="422" mass="46426">MRTVSFVGHVDLEVHGGVSPSALTLADVDNDGENELVVGTETGELYIFKGLQTQPLCHVSDLGLVSAVCCGPLISPERNTLAAISGNGWIHMFEVDETGIRQRRDQRIPANVKTAVLSDVDRDGRVELVVALTDRVVRVYRWQEDALRAISKCELMQQIGNISLNVEEDGWPSVLVSQPGAAVVRLRYRSSTAEDGRECHSVEIDDVSRAVKARHNVSCEVLGGLREAASNTYAMITLDGSLFYVKDNELCWSMPLHHQLFCLTKLDVTSDGNDELIVTSWDGHTFIINQEKQAVQFLFEEPVTAFAAGRYGSGGANAPCMAYAAVGKVVLFHSVRLPVMVTETLTDMMEREHPWPGDAVLTQSQKQAFYRWLLYGFPAVQAKQAEREKAGDGGKEKETTEHPEDPGDEADGVPRFQPAETP</sequence>
<comment type="caution">
    <text evidence="2">The sequence shown here is derived from an EMBL/GenBank/DDBJ whole genome shotgun (WGS) entry which is preliminary data.</text>
</comment>
<dbReference type="PANTHER" id="PTHR16317">
    <property type="entry name" value="INTEGRIN ALPHA REPEAT DOMAIN-CONTAINING"/>
    <property type="match status" value="1"/>
</dbReference>
<dbReference type="OrthoDB" id="9996127at2759"/>
<dbReference type="InterPro" id="IPR028994">
    <property type="entry name" value="Integrin_alpha_N"/>
</dbReference>
<feature type="region of interest" description="Disordered" evidence="1">
    <location>
        <begin position="384"/>
        <end position="422"/>
    </location>
</feature>
<name>A0A6A4VU67_AMPAM</name>
<dbReference type="PANTHER" id="PTHR16317:SF1">
    <property type="entry name" value="KICSTOR COMPLEX PROTEIN ITFG2"/>
    <property type="match status" value="1"/>
</dbReference>
<evidence type="ECO:0000313" key="2">
    <source>
        <dbReference type="EMBL" id="KAF0298356.1"/>
    </source>
</evidence>
<protein>
    <submittedName>
        <fullName evidence="2">KICSTOR complex protein ITFG2</fullName>
    </submittedName>
</protein>
<dbReference type="SUPFAM" id="SSF69318">
    <property type="entry name" value="Integrin alpha N-terminal domain"/>
    <property type="match status" value="1"/>
</dbReference>
<proteinExistence type="predicted"/>
<dbReference type="Proteomes" id="UP000440578">
    <property type="component" value="Unassembled WGS sequence"/>
</dbReference>
<dbReference type="EMBL" id="VIIS01001436">
    <property type="protein sequence ID" value="KAF0298356.1"/>
    <property type="molecule type" value="Genomic_DNA"/>
</dbReference>
<evidence type="ECO:0000313" key="3">
    <source>
        <dbReference type="Proteomes" id="UP000440578"/>
    </source>
</evidence>
<gene>
    <name evidence="2" type="primary">ITFG2</name>
    <name evidence="2" type="ORF">FJT64_004301</name>
</gene>
<evidence type="ECO:0000256" key="1">
    <source>
        <dbReference type="SAM" id="MobiDB-lite"/>
    </source>
</evidence>
<organism evidence="2 3">
    <name type="scientific">Amphibalanus amphitrite</name>
    <name type="common">Striped barnacle</name>
    <name type="synonym">Balanus amphitrite</name>
    <dbReference type="NCBI Taxonomy" id="1232801"/>
    <lineage>
        <taxon>Eukaryota</taxon>
        <taxon>Metazoa</taxon>
        <taxon>Ecdysozoa</taxon>
        <taxon>Arthropoda</taxon>
        <taxon>Crustacea</taxon>
        <taxon>Multicrustacea</taxon>
        <taxon>Cirripedia</taxon>
        <taxon>Thoracica</taxon>
        <taxon>Thoracicalcarea</taxon>
        <taxon>Balanomorpha</taxon>
        <taxon>Balanoidea</taxon>
        <taxon>Balanidae</taxon>
        <taxon>Amphibalaninae</taxon>
        <taxon>Amphibalanus</taxon>
    </lineage>
</organism>
<dbReference type="Pfam" id="PF15907">
    <property type="entry name" value="Itfg2"/>
    <property type="match status" value="1"/>
</dbReference>
<keyword evidence="3" id="KW-1185">Reference proteome</keyword>